<dbReference type="InterPro" id="IPR004846">
    <property type="entry name" value="T2SS/T3SS_dom"/>
</dbReference>
<dbReference type="Pfam" id="PF00263">
    <property type="entry name" value="Secretin"/>
    <property type="match status" value="1"/>
</dbReference>
<proteinExistence type="inferred from homology"/>
<keyword evidence="3" id="KW-0472">Membrane</keyword>
<evidence type="ECO:0000313" key="10">
    <source>
        <dbReference type="Proteomes" id="UP000324479"/>
    </source>
</evidence>
<evidence type="ECO:0000256" key="3">
    <source>
        <dbReference type="ARBA" id="ARBA00023136"/>
    </source>
</evidence>
<dbReference type="PRINTS" id="PR00811">
    <property type="entry name" value="BCTERIALGSPD"/>
</dbReference>
<evidence type="ECO:0000256" key="5">
    <source>
        <dbReference type="RuleBase" id="RU004004"/>
    </source>
</evidence>
<feature type="domain" description="NolW-like" evidence="8">
    <location>
        <begin position="553"/>
        <end position="640"/>
    </location>
</feature>
<protein>
    <submittedName>
        <fullName evidence="9">General secretion pathway protein GspD</fullName>
    </submittedName>
</protein>
<evidence type="ECO:0000259" key="7">
    <source>
        <dbReference type="Pfam" id="PF00263"/>
    </source>
</evidence>
<dbReference type="GO" id="GO:0009306">
    <property type="term" value="P:protein secretion"/>
    <property type="evidence" value="ECO:0007669"/>
    <property type="project" value="InterPro"/>
</dbReference>
<feature type="region of interest" description="Disordered" evidence="6">
    <location>
        <begin position="1140"/>
        <end position="1287"/>
    </location>
</feature>
<evidence type="ECO:0000256" key="1">
    <source>
        <dbReference type="ARBA" id="ARBA00004370"/>
    </source>
</evidence>
<dbReference type="EMBL" id="VWOX01000003">
    <property type="protein sequence ID" value="KAA5545588.1"/>
    <property type="molecule type" value="Genomic_DNA"/>
</dbReference>
<feature type="region of interest" description="Disordered" evidence="6">
    <location>
        <begin position="230"/>
        <end position="253"/>
    </location>
</feature>
<feature type="domain" description="NolW-like" evidence="8">
    <location>
        <begin position="647"/>
        <end position="730"/>
    </location>
</feature>
<evidence type="ECO:0000256" key="2">
    <source>
        <dbReference type="ARBA" id="ARBA00022729"/>
    </source>
</evidence>
<accession>A0A5M6DDJ1</accession>
<dbReference type="PANTHER" id="PTHR30332">
    <property type="entry name" value="PROBABLE GENERAL SECRETION PATHWAY PROTEIN D"/>
    <property type="match status" value="1"/>
</dbReference>
<comment type="caution">
    <text evidence="9">The sequence shown here is derived from an EMBL/GenBank/DDBJ whole genome shotgun (WGS) entry which is preliminary data.</text>
</comment>
<feature type="domain" description="NolW-like" evidence="8">
    <location>
        <begin position="454"/>
        <end position="547"/>
    </location>
</feature>
<sequence length="1287" mass="137168">MLHPSGPYSTDEAGALAQHDSPQLRKLAVPAMHARSIATALSLRYRELPGVTISPDVANEQLVVMAPAQTQVAIATDLRALIAGSVRQASTAPSGPISVKLQNISWREFERDLKQAAGQEVPTTTRNNGNLVTFQMNVAPMQGTLVEVDRRQNEVTVKAPEPVISGWKKMIGALDSVPNRYDDITRVHRLEYAELAPIQRTMRLLRSLKSPTKDAAGEQGFFRNAVFQADQDSAPGDGGAEEAMGPGEEDAEGGGVLGDVQIQYVPELGQIILKGATRDVNRVMELIQDIEAKAELTQPDTEVVPLEYADANAVATLLTQLYEDVLSSRQGDVSITSLDSPNALLLIGRSEAIASLKELISKIDQPVDETSRLRVYRLQNASALDAQETIRNFFTNQPGDDEELRPGLGPRVRVEADYRTNSLIVSAAPRDMTEVTRLINELDVKETAATSELKVFPLNNAIAEDLAATLQDAFTGNEITASEDSSSPSTSLSIVAIDSNEKRVIDSGILSGATITADTGANAIVVRAPSSSMPLIGELIRQLDKAPGIDSLVKVFTIQNGDASQLTIALETLFGSDAATTGTAVGAGNLAGLPPSTAAGESSLVPLRFSTDIRTNSIVASGSAEDLEVVESILLRLDSEGFAERITEVIWLRNNDALLVAEAITNYVNQRQTSITVIQQYQQGLGPFDLLDRDIVAIPEVNSNSILLSVSPRLYEEVRRLIDQLDRRRPMVMIKLLLAEVALEDSFEIGTELGLQDSLAFSRGQAVADVPGSAAAGDPGFNFNNAGVPNVNDIARDSLAGSTVSTFGLGQSNPAIGYGGFVLNAASDSVSLLFRTLQDASRLQILSRPVLMTADNTEALVNVGRQIARFRGSTVTNNTVVQNIDDITVGLILNIRPRVGADGLITVDVDITRSARDDSNGTLVPDGQGGTILINDITDTTAQSTITVFSGQTVIMGGLIQKERINSSRRLPHLADIPLLGNLFKYDFEQELRRELLVVMTPILVTGGQDLEYIKQEESSRMSWCLADVVEMNGDVGLSGGYGLWGPAIGPTIYPDLQPTVDGEVVVGNIPQGLMTDQMRPDVFSDGTGSPYYPHGVPQGGDLMYGQPTDMMQAPTEAPPLQGVPVEPAPGSILDRGFELDEPLPPGAIPQAPPLPGQGYPTQHPGSMSPPRRIPGQFPTDPLPTGSGVPGVPQETASPSDLYGVPQGEAPQASTMRPGLQPGSMQRGAMQPGAMQPGAPRTSPIPASYLSDQDRMMLPASWIDDAAPRTSAAAPSSSTGRTPPPGR</sequence>
<evidence type="ECO:0000256" key="4">
    <source>
        <dbReference type="RuleBase" id="RU004003"/>
    </source>
</evidence>
<dbReference type="InterPro" id="IPR005644">
    <property type="entry name" value="NolW-like"/>
</dbReference>
<dbReference type="InterPro" id="IPR038591">
    <property type="entry name" value="NolW-like_sf"/>
</dbReference>
<feature type="compositionally biased region" description="Pro residues" evidence="6">
    <location>
        <begin position="1143"/>
        <end position="1156"/>
    </location>
</feature>
<evidence type="ECO:0000313" key="9">
    <source>
        <dbReference type="EMBL" id="KAA5545588.1"/>
    </source>
</evidence>
<evidence type="ECO:0000256" key="6">
    <source>
        <dbReference type="SAM" id="MobiDB-lite"/>
    </source>
</evidence>
<organism evidence="9 10">
    <name type="scientific">Roseiconus nitratireducens</name>
    <dbReference type="NCBI Taxonomy" id="2605748"/>
    <lineage>
        <taxon>Bacteria</taxon>
        <taxon>Pseudomonadati</taxon>
        <taxon>Planctomycetota</taxon>
        <taxon>Planctomycetia</taxon>
        <taxon>Pirellulales</taxon>
        <taxon>Pirellulaceae</taxon>
        <taxon>Roseiconus</taxon>
    </lineage>
</organism>
<keyword evidence="10" id="KW-1185">Reference proteome</keyword>
<dbReference type="Gene3D" id="3.30.1370.120">
    <property type="match status" value="5"/>
</dbReference>
<dbReference type="InterPro" id="IPR001775">
    <property type="entry name" value="GspD/PilQ"/>
</dbReference>
<reference evidence="9 10" key="1">
    <citation type="submission" date="2019-08" db="EMBL/GenBank/DDBJ databases">
        <authorList>
            <person name="Dhanesh K."/>
            <person name="Kumar G."/>
            <person name="Sasikala C."/>
            <person name="Venkata Ramana C."/>
        </authorList>
    </citation>
    <scope>NUCLEOTIDE SEQUENCE [LARGE SCALE GENOMIC DNA]</scope>
    <source>
        <strain evidence="9 10">JC645</strain>
    </source>
</reference>
<dbReference type="Pfam" id="PF03958">
    <property type="entry name" value="Secretin_N"/>
    <property type="match status" value="5"/>
</dbReference>
<feature type="domain" description="Type II/III secretion system secretin-like" evidence="7">
    <location>
        <begin position="837"/>
        <end position="1005"/>
    </location>
</feature>
<dbReference type="Proteomes" id="UP000324479">
    <property type="component" value="Unassembled WGS sequence"/>
</dbReference>
<comment type="similarity">
    <text evidence="4">Belongs to the bacterial secretin family.</text>
</comment>
<gene>
    <name evidence="9" type="ORF">FYK55_06455</name>
</gene>
<dbReference type="GO" id="GO:0015627">
    <property type="term" value="C:type II protein secretion system complex"/>
    <property type="evidence" value="ECO:0007669"/>
    <property type="project" value="TreeGrafter"/>
</dbReference>
<evidence type="ECO:0000259" key="8">
    <source>
        <dbReference type="Pfam" id="PF03958"/>
    </source>
</evidence>
<comment type="subcellular location">
    <subcellularLocation>
        <location evidence="5">Cell outer membrane</location>
    </subcellularLocation>
    <subcellularLocation>
        <location evidence="1">Membrane</location>
    </subcellularLocation>
</comment>
<keyword evidence="2" id="KW-0732">Signal</keyword>
<dbReference type="PANTHER" id="PTHR30332:SF24">
    <property type="entry name" value="SECRETIN GSPD-RELATED"/>
    <property type="match status" value="1"/>
</dbReference>
<keyword evidence="5" id="KW-0813">Transport</keyword>
<feature type="domain" description="NolW-like" evidence="8">
    <location>
        <begin position="374"/>
        <end position="445"/>
    </location>
</feature>
<name>A0A5M6DDJ1_9BACT</name>
<dbReference type="InterPro" id="IPR050810">
    <property type="entry name" value="Bact_Secretion_Sys_Channel"/>
</dbReference>
<feature type="compositionally biased region" description="Low complexity" evidence="6">
    <location>
        <begin position="1268"/>
        <end position="1281"/>
    </location>
</feature>
<dbReference type="GO" id="GO:0009279">
    <property type="term" value="C:cell outer membrane"/>
    <property type="evidence" value="ECO:0007669"/>
    <property type="project" value="UniProtKB-SubCell"/>
</dbReference>
<feature type="domain" description="NolW-like" evidence="8">
    <location>
        <begin position="301"/>
        <end position="368"/>
    </location>
</feature>